<dbReference type="AlphaFoldDB" id="D2W2N3"/>
<proteinExistence type="predicted"/>
<gene>
    <name evidence="2" type="ORF">NAEGRDRAFT_75650</name>
</gene>
<protein>
    <submittedName>
        <fullName evidence="2">Predicted protein</fullName>
    </submittedName>
</protein>
<keyword evidence="3" id="KW-1185">Reference proteome</keyword>
<sequence length="171" mass="19417">MTLQEPQEESQITFTHTQLPSMMNHAANSSGIQLRLDIEDLLREYVALMQASAPIASTNSTMEQFFHQSNSPSHHSNLSNDIDNVYYCKTVSPNNSVNVSEQQVTNTITLQQDIVQDREQQAKKGNSKRKSSVDDKPNYSKSKVGKTRRRKSKLPGESEFKLWTWIGEKSL</sequence>
<reference evidence="2 3" key="1">
    <citation type="journal article" date="2010" name="Cell">
        <title>The genome of Naegleria gruberi illuminates early eukaryotic versatility.</title>
        <authorList>
            <person name="Fritz-Laylin L.K."/>
            <person name="Prochnik S.E."/>
            <person name="Ginger M.L."/>
            <person name="Dacks J.B."/>
            <person name="Carpenter M.L."/>
            <person name="Field M.C."/>
            <person name="Kuo A."/>
            <person name="Paredez A."/>
            <person name="Chapman J."/>
            <person name="Pham J."/>
            <person name="Shu S."/>
            <person name="Neupane R."/>
            <person name="Cipriano M."/>
            <person name="Mancuso J."/>
            <person name="Tu H."/>
            <person name="Salamov A."/>
            <person name="Lindquist E."/>
            <person name="Shapiro H."/>
            <person name="Lucas S."/>
            <person name="Grigoriev I.V."/>
            <person name="Cande W.Z."/>
            <person name="Fulton C."/>
            <person name="Rokhsar D.S."/>
            <person name="Dawson S.C."/>
        </authorList>
    </citation>
    <scope>NUCLEOTIDE SEQUENCE [LARGE SCALE GENOMIC DNA]</scope>
    <source>
        <strain evidence="2 3">NEG-M</strain>
    </source>
</reference>
<accession>D2W2N3</accession>
<dbReference type="GeneID" id="8859966"/>
<dbReference type="RefSeq" id="XP_002669390.1">
    <property type="nucleotide sequence ID" value="XM_002669344.1"/>
</dbReference>
<evidence type="ECO:0000313" key="3">
    <source>
        <dbReference type="Proteomes" id="UP000006671"/>
    </source>
</evidence>
<dbReference type="InParanoid" id="D2W2N3"/>
<dbReference type="Proteomes" id="UP000006671">
    <property type="component" value="Unassembled WGS sequence"/>
</dbReference>
<organism evidence="3">
    <name type="scientific">Naegleria gruberi</name>
    <name type="common">Amoeba</name>
    <dbReference type="NCBI Taxonomy" id="5762"/>
    <lineage>
        <taxon>Eukaryota</taxon>
        <taxon>Discoba</taxon>
        <taxon>Heterolobosea</taxon>
        <taxon>Tetramitia</taxon>
        <taxon>Eutetramitia</taxon>
        <taxon>Vahlkampfiidae</taxon>
        <taxon>Naegleria</taxon>
    </lineage>
</organism>
<dbReference type="VEuPathDB" id="AmoebaDB:NAEGRDRAFT_75650"/>
<name>D2W2N3_NAEGR</name>
<dbReference type="KEGG" id="ngr:NAEGRDRAFT_75650"/>
<feature type="compositionally biased region" description="Basic residues" evidence="1">
    <location>
        <begin position="143"/>
        <end position="153"/>
    </location>
</feature>
<evidence type="ECO:0000313" key="2">
    <source>
        <dbReference type="EMBL" id="EFC36646.1"/>
    </source>
</evidence>
<dbReference type="EMBL" id="GG738927">
    <property type="protein sequence ID" value="EFC36646.1"/>
    <property type="molecule type" value="Genomic_DNA"/>
</dbReference>
<feature type="region of interest" description="Disordered" evidence="1">
    <location>
        <begin position="118"/>
        <end position="155"/>
    </location>
</feature>
<evidence type="ECO:0000256" key="1">
    <source>
        <dbReference type="SAM" id="MobiDB-lite"/>
    </source>
</evidence>